<dbReference type="PANTHER" id="PTHR14963:SF6">
    <property type="entry name" value="RHO GTPASE-ACTIVATING PROTEIN 18"/>
    <property type="match status" value="1"/>
</dbReference>
<dbReference type="STRING" id="7897.ENSLACP00000000427"/>
<reference evidence="11" key="2">
    <citation type="submission" date="2025-08" db="UniProtKB">
        <authorList>
            <consortium name="Ensembl"/>
        </authorList>
    </citation>
    <scope>IDENTIFICATION</scope>
</reference>
<dbReference type="GO" id="GO:0051056">
    <property type="term" value="P:regulation of small GTPase mediated signal transduction"/>
    <property type="evidence" value="ECO:0007669"/>
    <property type="project" value="TreeGrafter"/>
</dbReference>
<feature type="compositionally biased region" description="Basic and acidic residues" evidence="9">
    <location>
        <begin position="54"/>
        <end position="69"/>
    </location>
</feature>
<dbReference type="SMART" id="SM00324">
    <property type="entry name" value="RhoGAP"/>
    <property type="match status" value="1"/>
</dbReference>
<feature type="region of interest" description="Disordered" evidence="9">
    <location>
        <begin position="1"/>
        <end position="32"/>
    </location>
</feature>
<name>H2ZSQ6_LATCH</name>
<sequence>SRRYGQYNMNHGKSKGSKEEKPPYCRSGSQDSLDELAMDDYWTELEHIQTSSENTHEEQEEVPAKKSAEEGEAEEEWLKEAGLSDLLAESAAGPQESMVFLSTLTRTQAAAVQKRVETLTQTMRKKNKHHSIPDVRDIFGQHANQSGKDSGVHGSQAVGASEGGKSEAEIADGQVRSPSSKEGSGPLQDAPVSETDIDLEISYSEQATHLKESSKGKTTVTEGDDATLPDFRLAKDKTGTTKVGDLAHQDMKKVYSLAFIELTSLYDTLSIELKHQKPIKLKIKESGVFGVPLPALLEQDQKKIPGTKVPLIIQKLISHIEEEGLHTEGLLRIPGVATRVKSLCEELEAKFYEGTINWDNVKQHDAASLLKLFIRELPHPLLTVKYFSAFQAVQNLPTKKQQLQALNLLVVLLPDHCRDTLKALLEFLQRVIDNREQNRMTLSSVAVVMAPNLFMFKGFRSKPNEYKELAMAAGTVNIMRFLIKYQRLLWTIPKFIMNQVRKQNAENQRKMTKDKAMKKLLKKMSHDREKQDKIRTDVSSSFCVCGFF</sequence>
<organism evidence="11 12">
    <name type="scientific">Latimeria chalumnae</name>
    <name type="common">Coelacanth</name>
    <dbReference type="NCBI Taxonomy" id="7897"/>
    <lineage>
        <taxon>Eukaryota</taxon>
        <taxon>Metazoa</taxon>
        <taxon>Chordata</taxon>
        <taxon>Craniata</taxon>
        <taxon>Vertebrata</taxon>
        <taxon>Euteleostomi</taxon>
        <taxon>Coelacanthiformes</taxon>
        <taxon>Coelacanthidae</taxon>
        <taxon>Latimeria</taxon>
    </lineage>
</organism>
<evidence type="ECO:0000313" key="12">
    <source>
        <dbReference type="Proteomes" id="UP000008672"/>
    </source>
</evidence>
<evidence type="ECO:0000256" key="5">
    <source>
        <dbReference type="ARBA" id="ARBA00054723"/>
    </source>
</evidence>
<dbReference type="Ensembl" id="ENSLACT00000000429.1">
    <property type="protein sequence ID" value="ENSLACP00000000427.1"/>
    <property type="gene ID" value="ENSLACG00000000382.1"/>
</dbReference>
<protein>
    <recommendedName>
        <fullName evidence="7">Rho GTPase-activating protein 18</fullName>
    </recommendedName>
    <alternativeName>
        <fullName evidence="8">Rho-type GTPase-activating protein 18</fullName>
    </alternativeName>
</protein>
<dbReference type="PROSITE" id="PS50238">
    <property type="entry name" value="RHOGAP"/>
    <property type="match status" value="1"/>
</dbReference>
<feature type="region of interest" description="Disordered" evidence="9">
    <location>
        <begin position="141"/>
        <end position="192"/>
    </location>
</feature>
<comment type="subunit">
    <text evidence="6">Interacts with MPHOSPH6.</text>
</comment>
<gene>
    <name evidence="11" type="primary">ARHGAP18</name>
</gene>
<evidence type="ECO:0000256" key="7">
    <source>
        <dbReference type="ARBA" id="ARBA00070234"/>
    </source>
</evidence>
<dbReference type="GO" id="GO:0030833">
    <property type="term" value="P:regulation of actin filament polymerization"/>
    <property type="evidence" value="ECO:0007669"/>
    <property type="project" value="TreeGrafter"/>
</dbReference>
<dbReference type="GO" id="GO:0005096">
    <property type="term" value="F:GTPase activator activity"/>
    <property type="evidence" value="ECO:0007669"/>
    <property type="project" value="UniProtKB-KW"/>
</dbReference>
<dbReference type="InParanoid" id="H2ZSQ6"/>
<dbReference type="InterPro" id="IPR000198">
    <property type="entry name" value="RhoGAP_dom"/>
</dbReference>
<dbReference type="FunCoup" id="H2ZSQ6">
    <property type="interactions" value="1461"/>
</dbReference>
<reference evidence="12" key="1">
    <citation type="submission" date="2011-08" db="EMBL/GenBank/DDBJ databases">
        <title>The draft genome of Latimeria chalumnae.</title>
        <authorList>
            <person name="Di Palma F."/>
            <person name="Alfoldi J."/>
            <person name="Johnson J."/>
            <person name="Berlin A."/>
            <person name="Gnerre S."/>
            <person name="Jaffe D."/>
            <person name="MacCallum I."/>
            <person name="Young S."/>
            <person name="Walker B.J."/>
            <person name="Lander E."/>
            <person name="Lindblad-Toh K."/>
        </authorList>
    </citation>
    <scope>NUCLEOTIDE SEQUENCE [LARGE SCALE GENOMIC DNA]</scope>
    <source>
        <strain evidence="12">Wild caught</strain>
    </source>
</reference>
<dbReference type="FunFam" id="1.10.555.10:FF:000028">
    <property type="entry name" value="rho GTPase-activating protein 18 isoform X1"/>
    <property type="match status" value="1"/>
</dbReference>
<comment type="function">
    <text evidence="5">Rho GTPase activating protein that suppresses F-actin polymerization by inhibiting Rho. Rho GTPase activating proteins act by converting Rho-type GTPases to an inactive GDP-bound state. Plays a key role in tissue tension and 3D tissue shape by regulating cortical actomyosin network formation. Acts downstream of YAP1 and inhibits actin polymerization, which in turn reduces nuclear localization of YAP1. Regulates cell shape, spreading, and migration.</text>
</comment>
<evidence type="ECO:0000259" key="10">
    <source>
        <dbReference type="PROSITE" id="PS50238"/>
    </source>
</evidence>
<dbReference type="SUPFAM" id="SSF48350">
    <property type="entry name" value="GTPase activation domain, GAP"/>
    <property type="match status" value="1"/>
</dbReference>
<keyword evidence="3" id="KW-0963">Cytoplasm</keyword>
<evidence type="ECO:0000256" key="1">
    <source>
        <dbReference type="ARBA" id="ARBA00004496"/>
    </source>
</evidence>
<dbReference type="GeneTree" id="ENSGT00940000157142"/>
<proteinExistence type="predicted"/>
<dbReference type="GO" id="GO:0007165">
    <property type="term" value="P:signal transduction"/>
    <property type="evidence" value="ECO:0007669"/>
    <property type="project" value="InterPro"/>
</dbReference>
<dbReference type="Proteomes" id="UP000008672">
    <property type="component" value="Unassembled WGS sequence"/>
</dbReference>
<evidence type="ECO:0000256" key="2">
    <source>
        <dbReference type="ARBA" id="ARBA00022468"/>
    </source>
</evidence>
<feature type="region of interest" description="Disordered" evidence="9">
    <location>
        <begin position="47"/>
        <end position="82"/>
    </location>
</feature>
<evidence type="ECO:0000256" key="8">
    <source>
        <dbReference type="ARBA" id="ARBA00083390"/>
    </source>
</evidence>
<dbReference type="AlphaFoldDB" id="H2ZSQ6"/>
<keyword evidence="4" id="KW-0597">Phosphoprotein</keyword>
<dbReference type="EMBL" id="AFYH01266053">
    <property type="status" value="NOT_ANNOTATED_CDS"/>
    <property type="molecule type" value="Genomic_DNA"/>
</dbReference>
<evidence type="ECO:0000256" key="9">
    <source>
        <dbReference type="SAM" id="MobiDB-lite"/>
    </source>
</evidence>
<feature type="region of interest" description="Disordered" evidence="9">
    <location>
        <begin position="206"/>
        <end position="225"/>
    </location>
</feature>
<dbReference type="EMBL" id="AFYH01266052">
    <property type="status" value="NOT_ANNOTATED_CDS"/>
    <property type="molecule type" value="Genomic_DNA"/>
</dbReference>
<dbReference type="CDD" id="cd04391">
    <property type="entry name" value="RhoGAP_ARHGAP18"/>
    <property type="match status" value="1"/>
</dbReference>
<dbReference type="eggNOG" id="KOG2200">
    <property type="taxonomic scope" value="Eukaryota"/>
</dbReference>
<dbReference type="Bgee" id="ENSLACG00000000382">
    <property type="expression patterns" value="Expressed in muscle tissue and 3 other cell types or tissues"/>
</dbReference>
<evidence type="ECO:0000313" key="11">
    <source>
        <dbReference type="Ensembl" id="ENSLACP00000000427.1"/>
    </source>
</evidence>
<accession>H2ZSQ6</accession>
<dbReference type="Pfam" id="PF00620">
    <property type="entry name" value="RhoGAP"/>
    <property type="match status" value="1"/>
</dbReference>
<evidence type="ECO:0000256" key="4">
    <source>
        <dbReference type="ARBA" id="ARBA00022553"/>
    </source>
</evidence>
<dbReference type="Gene3D" id="1.10.555.10">
    <property type="entry name" value="Rho GTPase activation protein"/>
    <property type="match status" value="1"/>
</dbReference>
<evidence type="ECO:0000256" key="3">
    <source>
        <dbReference type="ARBA" id="ARBA00022490"/>
    </source>
</evidence>
<dbReference type="OMA" id="QHNMESQ"/>
<evidence type="ECO:0000256" key="6">
    <source>
        <dbReference type="ARBA" id="ARBA00066183"/>
    </source>
</evidence>
<dbReference type="PANTHER" id="PTHR14963">
    <property type="entry name" value="RHO GTPASE ACTIVATING PROTEIN 18,19-RELATED"/>
    <property type="match status" value="1"/>
</dbReference>
<dbReference type="EMBL" id="AFYH01266051">
    <property type="status" value="NOT_ANNOTATED_CDS"/>
    <property type="molecule type" value="Genomic_DNA"/>
</dbReference>
<reference evidence="11" key="3">
    <citation type="submission" date="2025-09" db="UniProtKB">
        <authorList>
            <consortium name="Ensembl"/>
        </authorList>
    </citation>
    <scope>IDENTIFICATION</scope>
</reference>
<dbReference type="GO" id="GO:0005737">
    <property type="term" value="C:cytoplasm"/>
    <property type="evidence" value="ECO:0007669"/>
    <property type="project" value="UniProtKB-SubCell"/>
</dbReference>
<dbReference type="EMBL" id="AFYH01266054">
    <property type="status" value="NOT_ANNOTATED_CDS"/>
    <property type="molecule type" value="Genomic_DNA"/>
</dbReference>
<comment type="subcellular location">
    <subcellularLocation>
        <location evidence="1">Cytoplasm</location>
    </subcellularLocation>
</comment>
<dbReference type="InterPro" id="IPR008936">
    <property type="entry name" value="Rho_GTPase_activation_prot"/>
</dbReference>
<dbReference type="HOGENOM" id="CLU_023268_2_1_1"/>
<keyword evidence="12" id="KW-1185">Reference proteome</keyword>
<keyword evidence="2" id="KW-0343">GTPase activation</keyword>
<feature type="domain" description="Rho-GAP" evidence="10">
    <location>
        <begin position="291"/>
        <end position="490"/>
    </location>
</feature>